<dbReference type="GO" id="GO:0015648">
    <property type="term" value="F:lipid-linked peptidoglycan transporter activity"/>
    <property type="evidence" value="ECO:0007669"/>
    <property type="project" value="TreeGrafter"/>
</dbReference>
<dbReference type="Pfam" id="PF01098">
    <property type="entry name" value="FTSW_RODA_SPOVE"/>
    <property type="match status" value="1"/>
</dbReference>
<feature type="transmembrane region" description="Helical" evidence="7">
    <location>
        <begin position="241"/>
        <end position="258"/>
    </location>
</feature>
<organism evidence="8 9">
    <name type="scientific">Planosporangium mesophilum</name>
    <dbReference type="NCBI Taxonomy" id="689768"/>
    <lineage>
        <taxon>Bacteria</taxon>
        <taxon>Bacillati</taxon>
        <taxon>Actinomycetota</taxon>
        <taxon>Actinomycetes</taxon>
        <taxon>Micromonosporales</taxon>
        <taxon>Micromonosporaceae</taxon>
        <taxon>Planosporangium</taxon>
    </lineage>
</organism>
<keyword evidence="3" id="KW-0133">Cell shape</keyword>
<evidence type="ECO:0000256" key="3">
    <source>
        <dbReference type="ARBA" id="ARBA00022960"/>
    </source>
</evidence>
<name>A0A8J3T7Y9_9ACTN</name>
<feature type="transmembrane region" description="Helical" evidence="7">
    <location>
        <begin position="134"/>
        <end position="151"/>
    </location>
</feature>
<feature type="region of interest" description="Disordered" evidence="6">
    <location>
        <begin position="472"/>
        <end position="513"/>
    </location>
</feature>
<keyword evidence="4 7" id="KW-1133">Transmembrane helix</keyword>
<evidence type="ECO:0000313" key="9">
    <source>
        <dbReference type="Proteomes" id="UP000599074"/>
    </source>
</evidence>
<feature type="compositionally biased region" description="Pro residues" evidence="6">
    <location>
        <begin position="1"/>
        <end position="12"/>
    </location>
</feature>
<feature type="transmembrane region" description="Helical" evidence="7">
    <location>
        <begin position="444"/>
        <end position="463"/>
    </location>
</feature>
<feature type="transmembrane region" description="Helical" evidence="7">
    <location>
        <begin position="160"/>
        <end position="180"/>
    </location>
</feature>
<dbReference type="PANTHER" id="PTHR30474:SF3">
    <property type="entry name" value="PEPTIDOGLYCAN GLYCOSYLTRANSFERASE RODA"/>
    <property type="match status" value="1"/>
</dbReference>
<reference evidence="8" key="1">
    <citation type="submission" date="2021-01" db="EMBL/GenBank/DDBJ databases">
        <title>Whole genome shotgun sequence of Planosporangium mesophilum NBRC 109066.</title>
        <authorList>
            <person name="Komaki H."/>
            <person name="Tamura T."/>
        </authorList>
    </citation>
    <scope>NUCLEOTIDE SEQUENCE</scope>
    <source>
        <strain evidence="8">NBRC 109066</strain>
    </source>
</reference>
<comment type="caution">
    <text evidence="8">The sequence shown here is derived from an EMBL/GenBank/DDBJ whole genome shotgun (WGS) entry which is preliminary data.</text>
</comment>
<keyword evidence="8" id="KW-0131">Cell cycle</keyword>
<protein>
    <submittedName>
        <fullName evidence="8">Cell division protein FtsW</fullName>
    </submittedName>
</protein>
<evidence type="ECO:0000313" key="8">
    <source>
        <dbReference type="EMBL" id="GII22210.1"/>
    </source>
</evidence>
<dbReference type="Proteomes" id="UP000599074">
    <property type="component" value="Unassembled WGS sequence"/>
</dbReference>
<feature type="region of interest" description="Disordered" evidence="6">
    <location>
        <begin position="1"/>
        <end position="28"/>
    </location>
</feature>
<dbReference type="EMBL" id="BOON01000017">
    <property type="protein sequence ID" value="GII22210.1"/>
    <property type="molecule type" value="Genomic_DNA"/>
</dbReference>
<evidence type="ECO:0000256" key="2">
    <source>
        <dbReference type="ARBA" id="ARBA00022692"/>
    </source>
</evidence>
<sequence>MTAPAIPAPPPTNQGDGATPTRPSRSGGRRNAELGLLVFAMAVVGLYAAAAEAALMGRVTLWFLGPVAALGAMFFVAHLMIRWLAPHSDPVMLPAVALINGFGVMFLRRLDIADVKEHGGTSIPVFGGQGGRQLMWSLLAIACAMLVLAIVRDHRSLSRYAYTLGLTGIVLVMIPAVLPARLASVNGAPAKLWINFGFFAIQPGEFAKVLLLVFFAYYLVRKREVLSLASKRFLGIDFPRGRDLGPVLTVWLLSLLVLVFEKDLGTSLMYFGMFVVTLYIATERVSWLIIGLLLFSGGAFSAYVLGGIIGGPFANFHQRVGIWLDPFAEPDGNGYQLVQSLLGLGTGGLFGAGPGVGHPEIVPLVESDFIFAGMGEEIGLFGLSALLVVYLLIAQRGLRAAIGVRDSFGKLFAGGLAFTLGLQVFVIVGGVSKLIPLTGQTTPFLSAGGSSLVANWALVALLLRVSDAARRPADGSASGRGGGPSAGGPVKLQELPTEMLKAGTTTRHNGDKA</sequence>
<dbReference type="PANTHER" id="PTHR30474">
    <property type="entry name" value="CELL CYCLE PROTEIN"/>
    <property type="match status" value="1"/>
</dbReference>
<accession>A0A8J3T7Y9</accession>
<dbReference type="GO" id="GO:0008360">
    <property type="term" value="P:regulation of cell shape"/>
    <property type="evidence" value="ECO:0007669"/>
    <property type="project" value="UniProtKB-KW"/>
</dbReference>
<feature type="transmembrane region" description="Helical" evidence="7">
    <location>
        <begin position="192"/>
        <end position="220"/>
    </location>
</feature>
<dbReference type="GO" id="GO:0032153">
    <property type="term" value="C:cell division site"/>
    <property type="evidence" value="ECO:0007669"/>
    <property type="project" value="TreeGrafter"/>
</dbReference>
<dbReference type="AlphaFoldDB" id="A0A8J3T7Y9"/>
<dbReference type="InterPro" id="IPR001182">
    <property type="entry name" value="FtsW/RodA"/>
</dbReference>
<feature type="transmembrane region" description="Helical" evidence="7">
    <location>
        <begin position="61"/>
        <end position="84"/>
    </location>
</feature>
<dbReference type="GO" id="GO:0005886">
    <property type="term" value="C:plasma membrane"/>
    <property type="evidence" value="ECO:0007669"/>
    <property type="project" value="TreeGrafter"/>
</dbReference>
<evidence type="ECO:0000256" key="1">
    <source>
        <dbReference type="ARBA" id="ARBA00004141"/>
    </source>
</evidence>
<dbReference type="RefSeq" id="WP_168113607.1">
    <property type="nucleotide sequence ID" value="NZ_BOON01000017.1"/>
</dbReference>
<feature type="transmembrane region" description="Helical" evidence="7">
    <location>
        <begin position="264"/>
        <end position="281"/>
    </location>
</feature>
<feature type="transmembrane region" description="Helical" evidence="7">
    <location>
        <begin position="369"/>
        <end position="391"/>
    </location>
</feature>
<feature type="compositionally biased region" description="Polar residues" evidence="6">
    <location>
        <begin position="13"/>
        <end position="24"/>
    </location>
</feature>
<evidence type="ECO:0000256" key="5">
    <source>
        <dbReference type="ARBA" id="ARBA00023136"/>
    </source>
</evidence>
<proteinExistence type="predicted"/>
<keyword evidence="5 7" id="KW-0472">Membrane</keyword>
<feature type="transmembrane region" description="Helical" evidence="7">
    <location>
        <begin position="288"/>
        <end position="309"/>
    </location>
</feature>
<feature type="transmembrane region" description="Helical" evidence="7">
    <location>
        <begin position="411"/>
        <end position="432"/>
    </location>
</feature>
<gene>
    <name evidence="8" type="ORF">Pme01_18070</name>
</gene>
<keyword evidence="9" id="KW-1185">Reference proteome</keyword>
<evidence type="ECO:0000256" key="7">
    <source>
        <dbReference type="SAM" id="Phobius"/>
    </source>
</evidence>
<comment type="subcellular location">
    <subcellularLocation>
        <location evidence="1">Membrane</location>
        <topology evidence="1">Multi-pass membrane protein</topology>
    </subcellularLocation>
</comment>
<keyword evidence="8" id="KW-0132">Cell division</keyword>
<feature type="transmembrane region" description="Helical" evidence="7">
    <location>
        <begin position="34"/>
        <end position="55"/>
    </location>
</feature>
<evidence type="ECO:0000256" key="6">
    <source>
        <dbReference type="SAM" id="MobiDB-lite"/>
    </source>
</evidence>
<keyword evidence="2 7" id="KW-0812">Transmembrane</keyword>
<evidence type="ECO:0000256" key="4">
    <source>
        <dbReference type="ARBA" id="ARBA00022989"/>
    </source>
</evidence>
<dbReference type="GO" id="GO:0051301">
    <property type="term" value="P:cell division"/>
    <property type="evidence" value="ECO:0007669"/>
    <property type="project" value="UniProtKB-KW"/>
</dbReference>